<dbReference type="AlphaFoldDB" id="A0A061QSG6"/>
<accession>A0A061QSG6</accession>
<protein>
    <submittedName>
        <fullName evidence="2">Uncharacterized protein</fullName>
    </submittedName>
</protein>
<sequence length="119" mass="13109">EKTEEEVFIPQESQEESAGRKAAQRSHQTMNGAVTTSAAAFGMQEEAPSAYAEIRASTRSVPADESNFQSQFSIGADGFPMFLRGTTYNAANEWADGSVQDHSAAQAHNFYKWIQRQQT</sequence>
<feature type="non-terminal residue" evidence="2">
    <location>
        <position position="119"/>
    </location>
</feature>
<feature type="region of interest" description="Disordered" evidence="1">
    <location>
        <begin position="1"/>
        <end position="33"/>
    </location>
</feature>
<name>A0A061QSG6_9CHLO</name>
<feature type="non-terminal residue" evidence="2">
    <location>
        <position position="1"/>
    </location>
</feature>
<gene>
    <name evidence="2" type="ORF">TSPGSL018_26656</name>
</gene>
<organism evidence="2">
    <name type="scientific">Tetraselmis sp. GSL018</name>
    <dbReference type="NCBI Taxonomy" id="582737"/>
    <lineage>
        <taxon>Eukaryota</taxon>
        <taxon>Viridiplantae</taxon>
        <taxon>Chlorophyta</taxon>
        <taxon>core chlorophytes</taxon>
        <taxon>Chlorodendrophyceae</taxon>
        <taxon>Chlorodendrales</taxon>
        <taxon>Chlorodendraceae</taxon>
        <taxon>Tetraselmis</taxon>
    </lineage>
</organism>
<evidence type="ECO:0000256" key="1">
    <source>
        <dbReference type="SAM" id="MobiDB-lite"/>
    </source>
</evidence>
<reference evidence="2" key="1">
    <citation type="submission" date="2014-05" db="EMBL/GenBank/DDBJ databases">
        <title>The transcriptome of the halophilic microalga Tetraselmis sp. GSL018 isolated from the Great Salt Lake, Utah.</title>
        <authorList>
            <person name="Jinkerson R.E."/>
            <person name="D'Adamo S."/>
            <person name="Posewitz M.C."/>
        </authorList>
    </citation>
    <scope>NUCLEOTIDE SEQUENCE</scope>
    <source>
        <strain evidence="2">GSL018</strain>
    </source>
</reference>
<proteinExistence type="predicted"/>
<dbReference type="EMBL" id="GBEZ01025845">
    <property type="protein sequence ID" value="JAC61291.1"/>
    <property type="molecule type" value="Transcribed_RNA"/>
</dbReference>
<evidence type="ECO:0000313" key="2">
    <source>
        <dbReference type="EMBL" id="JAC61291.1"/>
    </source>
</evidence>